<dbReference type="PROSITE" id="PS50221">
    <property type="entry name" value="GAIN_B"/>
    <property type="match status" value="1"/>
</dbReference>
<evidence type="ECO:0000259" key="12">
    <source>
        <dbReference type="PROSITE" id="PS50221"/>
    </source>
</evidence>
<keyword evidence="3 10" id="KW-0812">Transmembrane</keyword>
<evidence type="ECO:0000256" key="4">
    <source>
        <dbReference type="ARBA" id="ARBA00022729"/>
    </source>
</evidence>
<dbReference type="InterPro" id="IPR000203">
    <property type="entry name" value="GPS"/>
</dbReference>
<feature type="transmembrane region" description="Helical" evidence="10">
    <location>
        <begin position="699"/>
        <end position="721"/>
    </location>
</feature>
<dbReference type="Pfam" id="PF00059">
    <property type="entry name" value="Lectin_C"/>
    <property type="match status" value="1"/>
</dbReference>
<dbReference type="PRINTS" id="PR00249">
    <property type="entry name" value="GPCRSECRETIN"/>
</dbReference>
<dbReference type="InterPro" id="IPR017983">
    <property type="entry name" value="GPCR_2_secretin-like_CS"/>
</dbReference>
<dbReference type="InterPro" id="IPR001304">
    <property type="entry name" value="C-type_lectin-like"/>
</dbReference>
<dbReference type="InterPro" id="IPR046338">
    <property type="entry name" value="GAIN_dom_sf"/>
</dbReference>
<keyword evidence="15" id="KW-1185">Reference proteome</keyword>
<evidence type="ECO:0000256" key="9">
    <source>
        <dbReference type="SAM" id="MobiDB-lite"/>
    </source>
</evidence>
<dbReference type="CDD" id="cd00037">
    <property type="entry name" value="CLECT"/>
    <property type="match status" value="1"/>
</dbReference>
<dbReference type="InterPro" id="IPR017981">
    <property type="entry name" value="GPCR_2-like_7TM"/>
</dbReference>
<proteinExistence type="inferred from homology"/>
<dbReference type="GO" id="GO:0005886">
    <property type="term" value="C:plasma membrane"/>
    <property type="evidence" value="ECO:0007669"/>
    <property type="project" value="TreeGrafter"/>
</dbReference>
<feature type="domain" description="G-protein coupled receptors family 2 profile 2" evidence="13">
    <location>
        <begin position="472"/>
        <end position="723"/>
    </location>
</feature>
<keyword evidence="4" id="KW-0732">Signal</keyword>
<evidence type="ECO:0000256" key="7">
    <source>
        <dbReference type="ARBA" id="ARBA00023157"/>
    </source>
</evidence>
<dbReference type="InterPro" id="IPR057244">
    <property type="entry name" value="GAIN_B"/>
</dbReference>
<keyword evidence="6 10" id="KW-0472">Membrane</keyword>
<dbReference type="Gene3D" id="3.10.100.10">
    <property type="entry name" value="Mannose-Binding Protein A, subunit A"/>
    <property type="match status" value="1"/>
</dbReference>
<evidence type="ECO:0008006" key="16">
    <source>
        <dbReference type="Google" id="ProtNLM"/>
    </source>
</evidence>
<evidence type="ECO:0000256" key="5">
    <source>
        <dbReference type="ARBA" id="ARBA00022989"/>
    </source>
</evidence>
<dbReference type="FunFam" id="1.20.1070.10:FF:000058">
    <property type="entry name" value="Adhesion G protein-coupled receptor F5"/>
    <property type="match status" value="1"/>
</dbReference>
<evidence type="ECO:0000256" key="3">
    <source>
        <dbReference type="ARBA" id="ARBA00022692"/>
    </source>
</evidence>
<dbReference type="Proteomes" id="UP001159428">
    <property type="component" value="Unassembled WGS sequence"/>
</dbReference>
<feature type="transmembrane region" description="Helical" evidence="10">
    <location>
        <begin position="541"/>
        <end position="564"/>
    </location>
</feature>
<name>A0AAU9XUQ6_9CNID</name>
<sequence length="771" mass="86930">ECQETRFQTSWYTFSKWGRSWRRNRKACEYQGGYLVSIETQEEWQFINDEIQKRSSWNTSAWHIGLRFCNKTWTWLSRGKLDFSKWRDSENKSQPNCEGSVAHICKQTIKGNQSLFCGIHGSEKLAYICEIPKGVCTLYTSQFPSLLQSPTKLPSQSFSQSSPQLPSQSASHSPSQLQSQSLWLSTSQTLSQSLSQSVFLWTFQSAAQTSSPSKSIKLRPNPSSPLWSSSLTLFLLSQSPSLSMSQSPFSQSPQSQSQFPSLRSPLHLLSSVLSPSQSLLPSTSSSALQSTRIQKLEAIAVLEIFITGIKKITKARNRAPITDEIETRRGSTLKYSKLHLTGTRSSQVIDSQTMGEFKQLQFPVFPLQIYVVLKYLNSRIMAVAMDPKPNKLETNVMLKFRNLKVDEREKTCVFWRGFSKSSEGFSGRGCHVVASQSNTEETVCSCNHLTHFAVLLDYNGSSGLTEEDETVLEIITYVGLSLSIIGIILTVILYSFLTDVQQPLSQIRLSLSVALGAGQFIFLVGINATKNKASCITAAAFMQYFLMASFCWMLVEGFYLYLFVVKVYNITEKMHMYHVMSWGIFILLVLNCLPIVMVGISLCIAAGKDGIESFTSDKYCWLSYTNNLIWIFAAFMAFVEVLNILILVRVIKEMTTLVQPMGEDNHIKQIRLGFKTCAVMIPLMGITWLFGLLSPWHKAFAYIFTIFNSTQGFLIFFFHCVRNSQIRERLKRRLNAIFPSTEVGSSARKSSRVNASDAGKTRAVEMQSFDA</sequence>
<dbReference type="InterPro" id="IPR000832">
    <property type="entry name" value="GPCR_2_secretin-like"/>
</dbReference>
<feature type="transmembrane region" description="Helical" evidence="10">
    <location>
        <begin position="584"/>
        <end position="607"/>
    </location>
</feature>
<evidence type="ECO:0000256" key="2">
    <source>
        <dbReference type="ARBA" id="ARBA00007343"/>
    </source>
</evidence>
<dbReference type="EMBL" id="CALNXJ010000071">
    <property type="protein sequence ID" value="CAH3159267.1"/>
    <property type="molecule type" value="Genomic_DNA"/>
</dbReference>
<feature type="non-terminal residue" evidence="14">
    <location>
        <position position="1"/>
    </location>
</feature>
<dbReference type="SUPFAM" id="SSF81321">
    <property type="entry name" value="Family A G protein-coupled receptor-like"/>
    <property type="match status" value="1"/>
</dbReference>
<keyword evidence="7" id="KW-1015">Disulfide bond</keyword>
<dbReference type="SMART" id="SM00034">
    <property type="entry name" value="CLECT"/>
    <property type="match status" value="1"/>
</dbReference>
<evidence type="ECO:0000313" key="15">
    <source>
        <dbReference type="Proteomes" id="UP001159428"/>
    </source>
</evidence>
<evidence type="ECO:0000256" key="8">
    <source>
        <dbReference type="ARBA" id="ARBA00023180"/>
    </source>
</evidence>
<evidence type="ECO:0000259" key="13">
    <source>
        <dbReference type="PROSITE" id="PS50261"/>
    </source>
</evidence>
<gene>
    <name evidence="14" type="ORF">PMEA_00031968</name>
</gene>
<feature type="domain" description="GAIN-B" evidence="12">
    <location>
        <begin position="320"/>
        <end position="462"/>
    </location>
</feature>
<evidence type="ECO:0000256" key="10">
    <source>
        <dbReference type="SAM" id="Phobius"/>
    </source>
</evidence>
<feature type="region of interest" description="Disordered" evidence="9">
    <location>
        <begin position="749"/>
        <end position="771"/>
    </location>
</feature>
<feature type="transmembrane region" description="Helical" evidence="10">
    <location>
        <begin position="672"/>
        <end position="693"/>
    </location>
</feature>
<feature type="transmembrane region" description="Helical" evidence="10">
    <location>
        <begin position="509"/>
        <end position="529"/>
    </location>
</feature>
<dbReference type="InterPro" id="IPR016186">
    <property type="entry name" value="C-type_lectin-like/link_sf"/>
</dbReference>
<evidence type="ECO:0000313" key="14">
    <source>
        <dbReference type="EMBL" id="CAH3159267.1"/>
    </source>
</evidence>
<feature type="domain" description="C-type lectin" evidence="11">
    <location>
        <begin position="7"/>
        <end position="130"/>
    </location>
</feature>
<dbReference type="Pfam" id="PF01825">
    <property type="entry name" value="GPS"/>
    <property type="match status" value="1"/>
</dbReference>
<keyword evidence="5 10" id="KW-1133">Transmembrane helix</keyword>
<evidence type="ECO:0000256" key="1">
    <source>
        <dbReference type="ARBA" id="ARBA00004141"/>
    </source>
</evidence>
<dbReference type="Gene3D" id="2.60.220.50">
    <property type="match status" value="1"/>
</dbReference>
<reference evidence="14 15" key="1">
    <citation type="submission" date="2022-05" db="EMBL/GenBank/DDBJ databases">
        <authorList>
            <consortium name="Genoscope - CEA"/>
            <person name="William W."/>
        </authorList>
    </citation>
    <scope>NUCLEOTIDE SEQUENCE [LARGE SCALE GENOMIC DNA]</scope>
</reference>
<evidence type="ECO:0000259" key="11">
    <source>
        <dbReference type="PROSITE" id="PS50041"/>
    </source>
</evidence>
<dbReference type="AlphaFoldDB" id="A0AAU9XUQ6"/>
<keyword evidence="8" id="KW-0325">Glycoprotein</keyword>
<dbReference type="PROSITE" id="PS50041">
    <property type="entry name" value="C_TYPE_LECTIN_2"/>
    <property type="match status" value="1"/>
</dbReference>
<evidence type="ECO:0000256" key="6">
    <source>
        <dbReference type="ARBA" id="ARBA00023136"/>
    </source>
</evidence>
<dbReference type="PROSITE" id="PS00650">
    <property type="entry name" value="G_PROTEIN_RECEP_F2_2"/>
    <property type="match status" value="1"/>
</dbReference>
<comment type="subcellular location">
    <subcellularLocation>
        <location evidence="1">Membrane</location>
        <topology evidence="1">Multi-pass membrane protein</topology>
    </subcellularLocation>
</comment>
<dbReference type="InterPro" id="IPR016187">
    <property type="entry name" value="CTDL_fold"/>
</dbReference>
<feature type="transmembrane region" description="Helical" evidence="10">
    <location>
        <begin position="627"/>
        <end position="651"/>
    </location>
</feature>
<comment type="caution">
    <text evidence="14">The sequence shown here is derived from an EMBL/GenBank/DDBJ whole genome shotgun (WGS) entry which is preliminary data.</text>
</comment>
<dbReference type="SMART" id="SM00303">
    <property type="entry name" value="GPS"/>
    <property type="match status" value="1"/>
</dbReference>
<dbReference type="SUPFAM" id="SSF56436">
    <property type="entry name" value="C-type lectin-like"/>
    <property type="match status" value="1"/>
</dbReference>
<dbReference type="GO" id="GO:0004930">
    <property type="term" value="F:G protein-coupled receptor activity"/>
    <property type="evidence" value="ECO:0007669"/>
    <property type="project" value="InterPro"/>
</dbReference>
<accession>A0AAU9XUQ6</accession>
<comment type="similarity">
    <text evidence="2">Belongs to the G-protein coupled receptor 2 family. Adhesion G-protein coupled receptor (ADGR) subfamily.</text>
</comment>
<feature type="transmembrane region" description="Helical" evidence="10">
    <location>
        <begin position="474"/>
        <end position="497"/>
    </location>
</feature>
<feature type="region of interest" description="Disordered" evidence="9">
    <location>
        <begin position="154"/>
        <end position="174"/>
    </location>
</feature>
<dbReference type="GO" id="GO:0007166">
    <property type="term" value="P:cell surface receptor signaling pathway"/>
    <property type="evidence" value="ECO:0007669"/>
    <property type="project" value="InterPro"/>
</dbReference>
<dbReference type="PANTHER" id="PTHR12011:SF347">
    <property type="entry name" value="FI21270P1-RELATED"/>
    <property type="match status" value="1"/>
</dbReference>
<organism evidence="14 15">
    <name type="scientific">Pocillopora meandrina</name>
    <dbReference type="NCBI Taxonomy" id="46732"/>
    <lineage>
        <taxon>Eukaryota</taxon>
        <taxon>Metazoa</taxon>
        <taxon>Cnidaria</taxon>
        <taxon>Anthozoa</taxon>
        <taxon>Hexacorallia</taxon>
        <taxon>Scleractinia</taxon>
        <taxon>Astrocoeniina</taxon>
        <taxon>Pocilloporidae</taxon>
        <taxon>Pocillopora</taxon>
    </lineage>
</organism>
<dbReference type="Gene3D" id="1.20.1070.10">
    <property type="entry name" value="Rhodopsin 7-helix transmembrane proteins"/>
    <property type="match status" value="1"/>
</dbReference>
<dbReference type="Pfam" id="PF00002">
    <property type="entry name" value="7tm_2"/>
    <property type="match status" value="1"/>
</dbReference>
<protein>
    <recommendedName>
        <fullName evidence="16">G-protein coupled receptor</fullName>
    </recommendedName>
</protein>
<dbReference type="PANTHER" id="PTHR12011">
    <property type="entry name" value="ADHESION G-PROTEIN COUPLED RECEPTOR"/>
    <property type="match status" value="1"/>
</dbReference>
<dbReference type="PROSITE" id="PS50261">
    <property type="entry name" value="G_PROTEIN_RECEP_F2_4"/>
    <property type="match status" value="1"/>
</dbReference>